<dbReference type="Gene3D" id="1.10.10.1150">
    <property type="entry name" value="Coenzyme PQQ synthesis protein D (PqqD)"/>
    <property type="match status" value="1"/>
</dbReference>
<proteinExistence type="predicted"/>
<dbReference type="EMBL" id="BJXR01000046">
    <property type="protein sequence ID" value="GEN11376.1"/>
    <property type="molecule type" value="Genomic_DNA"/>
</dbReference>
<name>A0A511TB23_MYXFU</name>
<organism evidence="1 2">
    <name type="scientific">Myxococcus fulvus</name>
    <dbReference type="NCBI Taxonomy" id="33"/>
    <lineage>
        <taxon>Bacteria</taxon>
        <taxon>Pseudomonadati</taxon>
        <taxon>Myxococcota</taxon>
        <taxon>Myxococcia</taxon>
        <taxon>Myxococcales</taxon>
        <taxon>Cystobacterineae</taxon>
        <taxon>Myxococcaceae</taxon>
        <taxon>Myxococcus</taxon>
    </lineage>
</organism>
<dbReference type="Proteomes" id="UP000321514">
    <property type="component" value="Unassembled WGS sequence"/>
</dbReference>
<dbReference type="STRING" id="1334629.MFUL124B02_00235"/>
<accession>A0A511TB23</accession>
<gene>
    <name evidence="1" type="ORF">MFU01_64130</name>
</gene>
<evidence type="ECO:0008006" key="3">
    <source>
        <dbReference type="Google" id="ProtNLM"/>
    </source>
</evidence>
<dbReference type="InterPro" id="IPR041881">
    <property type="entry name" value="PqqD_sf"/>
</dbReference>
<sequence>MSAMDLLIPVTHLRVRRRRAEGQVHLILDNYYFDLDEGTDAVWRACDGVRTVVQVAEVLHRERGWDLELALAVTRHTLGAFVQQELVSLVAPPSSSNPSAGGENHE</sequence>
<comment type="caution">
    <text evidence="1">The sequence shown here is derived from an EMBL/GenBank/DDBJ whole genome shotgun (WGS) entry which is preliminary data.</text>
</comment>
<protein>
    <recommendedName>
        <fullName evidence="3">PqqD family protein</fullName>
    </recommendedName>
</protein>
<dbReference type="AlphaFoldDB" id="A0A511TB23"/>
<reference evidence="1 2" key="1">
    <citation type="submission" date="2019-07" db="EMBL/GenBank/DDBJ databases">
        <title>Whole genome shotgun sequence of Myxococcus fulvus NBRC 100333.</title>
        <authorList>
            <person name="Hosoyama A."/>
            <person name="Uohara A."/>
            <person name="Ohji S."/>
            <person name="Ichikawa N."/>
        </authorList>
    </citation>
    <scope>NUCLEOTIDE SEQUENCE [LARGE SCALE GENOMIC DNA]</scope>
    <source>
        <strain evidence="1 2">NBRC 100333</strain>
    </source>
</reference>
<evidence type="ECO:0000313" key="1">
    <source>
        <dbReference type="EMBL" id="GEN11376.1"/>
    </source>
</evidence>
<evidence type="ECO:0000313" key="2">
    <source>
        <dbReference type="Proteomes" id="UP000321514"/>
    </source>
</evidence>